<organism evidence="2 3">
    <name type="scientific">Paludisphaera mucosa</name>
    <dbReference type="NCBI Taxonomy" id="3030827"/>
    <lineage>
        <taxon>Bacteria</taxon>
        <taxon>Pseudomonadati</taxon>
        <taxon>Planctomycetota</taxon>
        <taxon>Planctomycetia</taxon>
        <taxon>Isosphaerales</taxon>
        <taxon>Isosphaeraceae</taxon>
        <taxon>Paludisphaera</taxon>
    </lineage>
</organism>
<reference evidence="2 3" key="1">
    <citation type="submission" date="2023-03" db="EMBL/GenBank/DDBJ databases">
        <title>Paludisphaera mucosa sp. nov. a novel planctomycete from northern fen.</title>
        <authorList>
            <person name="Ivanova A."/>
        </authorList>
    </citation>
    <scope>NUCLEOTIDE SEQUENCE [LARGE SCALE GENOMIC DNA]</scope>
    <source>
        <strain evidence="2 3">Pla2</strain>
    </source>
</reference>
<gene>
    <name evidence="2" type="ORF">PZE19_28200</name>
</gene>
<protein>
    <submittedName>
        <fullName evidence="2">PEP-CTERM sorting domain-containing protein</fullName>
    </submittedName>
</protein>
<dbReference type="SUPFAM" id="SSF49899">
    <property type="entry name" value="Concanavalin A-like lectins/glucanases"/>
    <property type="match status" value="1"/>
</dbReference>
<comment type="caution">
    <text evidence="2">The sequence shown here is derived from an EMBL/GenBank/DDBJ whole genome shotgun (WGS) entry which is preliminary data.</text>
</comment>
<dbReference type="InterPro" id="IPR013424">
    <property type="entry name" value="Ice-binding_C"/>
</dbReference>
<evidence type="ECO:0000313" key="2">
    <source>
        <dbReference type="EMBL" id="MDG3007665.1"/>
    </source>
</evidence>
<accession>A0ABT6FJA0</accession>
<dbReference type="Pfam" id="PF07589">
    <property type="entry name" value="PEP-CTERM"/>
    <property type="match status" value="1"/>
</dbReference>
<dbReference type="EMBL" id="JARRAG010000002">
    <property type="protein sequence ID" value="MDG3007665.1"/>
    <property type="molecule type" value="Genomic_DNA"/>
</dbReference>
<evidence type="ECO:0000313" key="3">
    <source>
        <dbReference type="Proteomes" id="UP001216907"/>
    </source>
</evidence>
<name>A0ABT6FJA0_9BACT</name>
<evidence type="ECO:0000259" key="1">
    <source>
        <dbReference type="Pfam" id="PF07589"/>
    </source>
</evidence>
<dbReference type="NCBIfam" id="TIGR02595">
    <property type="entry name" value="PEP_CTERM"/>
    <property type="match status" value="1"/>
</dbReference>
<dbReference type="InterPro" id="IPR013320">
    <property type="entry name" value="ConA-like_dom_sf"/>
</dbReference>
<proteinExistence type="predicted"/>
<sequence>MIVFSLAGPMRVRMIQAAGVVTLLIGSAGVADAGFVVYDDFSSAGSTPDPTRWGAPGLGQVPVQSGGSIHFDTSSGYTPLIRSTAAFSYGTFRITVDGFGGGLAHLIGLNSSSNFALYDAVDALYVRDDSGAAVYANGVPIVPVPSGWQPTALPTVYTFVWNPGLVEIYRDGTLLLSTTSGIPDEPLRFEIGAYNLSGPPATFSVTEVAYEAFATVPEPSAYAMMAIGLAAAFVAGRRRAG</sequence>
<keyword evidence="3" id="KW-1185">Reference proteome</keyword>
<feature type="domain" description="Ice-binding protein C-terminal" evidence="1">
    <location>
        <begin position="215"/>
        <end position="239"/>
    </location>
</feature>
<dbReference type="Proteomes" id="UP001216907">
    <property type="component" value="Unassembled WGS sequence"/>
</dbReference>
<dbReference type="RefSeq" id="WP_277863939.1">
    <property type="nucleotide sequence ID" value="NZ_JARRAG010000002.1"/>
</dbReference>